<evidence type="ECO:0000313" key="3">
    <source>
        <dbReference type="Proteomes" id="UP000886632"/>
    </source>
</evidence>
<accession>A0A9D7T9N7</accession>
<evidence type="ECO:0000313" key="2">
    <source>
        <dbReference type="EMBL" id="MBL0004076.1"/>
    </source>
</evidence>
<protein>
    <recommendedName>
        <fullName evidence="4">Heavy metal transporter</fullName>
    </recommendedName>
</protein>
<dbReference type="AlphaFoldDB" id="A0A9D7T9N7"/>
<dbReference type="Proteomes" id="UP000886632">
    <property type="component" value="Unassembled WGS sequence"/>
</dbReference>
<evidence type="ECO:0000256" key="1">
    <source>
        <dbReference type="SAM" id="Phobius"/>
    </source>
</evidence>
<organism evidence="2 3">
    <name type="scientific">Candidatus Phosphoribacter hodrii</name>
    <dbReference type="NCBI Taxonomy" id="2953743"/>
    <lineage>
        <taxon>Bacteria</taxon>
        <taxon>Bacillati</taxon>
        <taxon>Actinomycetota</taxon>
        <taxon>Actinomycetes</taxon>
        <taxon>Micrococcales</taxon>
        <taxon>Dermatophilaceae</taxon>
        <taxon>Candidatus Phosphoribacter</taxon>
    </lineage>
</organism>
<keyword evidence="1" id="KW-1133">Transmembrane helix</keyword>
<feature type="transmembrane region" description="Helical" evidence="1">
    <location>
        <begin position="23"/>
        <end position="43"/>
    </location>
</feature>
<keyword evidence="1" id="KW-0812">Transmembrane</keyword>
<gene>
    <name evidence="2" type="ORF">IPP00_08870</name>
</gene>
<proteinExistence type="predicted"/>
<dbReference type="EMBL" id="JADKGK010000020">
    <property type="protein sequence ID" value="MBL0004076.1"/>
    <property type="molecule type" value="Genomic_DNA"/>
</dbReference>
<name>A0A9D7T9N7_9MICO</name>
<evidence type="ECO:0008006" key="4">
    <source>
        <dbReference type="Google" id="ProtNLM"/>
    </source>
</evidence>
<reference evidence="2" key="1">
    <citation type="submission" date="2020-10" db="EMBL/GenBank/DDBJ databases">
        <title>Connecting structure to function with the recovery of over 1000 high-quality activated sludge metagenome-assembled genomes encoding full-length rRNA genes using long-read sequencing.</title>
        <authorList>
            <person name="Singleton C.M."/>
            <person name="Petriglieri F."/>
            <person name="Kristensen J.M."/>
            <person name="Kirkegaard R.H."/>
            <person name="Michaelsen T.Y."/>
            <person name="Andersen M.H."/>
            <person name="Karst S.M."/>
            <person name="Dueholm M.S."/>
            <person name="Nielsen P.H."/>
            <person name="Albertsen M."/>
        </authorList>
    </citation>
    <scope>NUCLEOTIDE SEQUENCE</scope>
    <source>
        <strain evidence="2">Ribe_18-Q3-R11-54_MAXAC.001</strain>
    </source>
</reference>
<comment type="caution">
    <text evidence="2">The sequence shown here is derived from an EMBL/GenBank/DDBJ whole genome shotgun (WGS) entry which is preliminary data.</text>
</comment>
<sequence>MPRTPAGLILAEQGPPSPRRRRVVRVFVAALVLVVAAAGWVGVRTILASLSPEACWTTSPSARVEVTPEQAGNAATISAVALSRGLSNRAATIAIATALQESKLRNLRYGDRDSVGLFQQRPSQGWGTVEQILDPVYASNAFYNKLVKVKDYLTRPLTEVAQEVQRSGAPAAYAQHEDEAQALAAALTGAAPATLVCRLDPPSAVPAAKDLRAAITNEFGTPTAGSGGTVTVAAEGATAWALASWAVAHADARGVSRVEVGGRTWSRSDPQTWQSTPSGPQDTVTITLVTAL</sequence>
<keyword evidence="1" id="KW-0472">Membrane</keyword>